<sequence length="96" mass="10813">MLRSIPYQALALRVPRRLRTSPRSMSTSRPRNRKDLESRCETLKTPFTEESDHTPPPPPAAAWKTVVGVMTFGLGAWFVIRSLQFDRTTGNPDAST</sequence>
<protein>
    <submittedName>
        <fullName evidence="2">Uncharacterized protein</fullName>
    </submittedName>
</protein>
<evidence type="ECO:0000256" key="1">
    <source>
        <dbReference type="SAM" id="MobiDB-lite"/>
    </source>
</evidence>
<dbReference type="OrthoDB" id="10383287at2759"/>
<proteinExistence type="predicted"/>
<accession>A0A9W8EFI1</accession>
<organism evidence="2 3">
    <name type="scientific">Dimargaris verticillata</name>
    <dbReference type="NCBI Taxonomy" id="2761393"/>
    <lineage>
        <taxon>Eukaryota</taxon>
        <taxon>Fungi</taxon>
        <taxon>Fungi incertae sedis</taxon>
        <taxon>Zoopagomycota</taxon>
        <taxon>Kickxellomycotina</taxon>
        <taxon>Dimargaritomycetes</taxon>
        <taxon>Dimargaritales</taxon>
        <taxon>Dimargaritaceae</taxon>
        <taxon>Dimargaris</taxon>
    </lineage>
</organism>
<evidence type="ECO:0000313" key="3">
    <source>
        <dbReference type="Proteomes" id="UP001151582"/>
    </source>
</evidence>
<evidence type="ECO:0000313" key="2">
    <source>
        <dbReference type="EMBL" id="KAJ1984092.1"/>
    </source>
</evidence>
<gene>
    <name evidence="2" type="ORF">H4R34_000897</name>
</gene>
<feature type="region of interest" description="Disordered" evidence="1">
    <location>
        <begin position="16"/>
        <end position="59"/>
    </location>
</feature>
<keyword evidence="3" id="KW-1185">Reference proteome</keyword>
<dbReference type="Proteomes" id="UP001151582">
    <property type="component" value="Unassembled WGS sequence"/>
</dbReference>
<reference evidence="2" key="1">
    <citation type="submission" date="2022-07" db="EMBL/GenBank/DDBJ databases">
        <title>Phylogenomic reconstructions and comparative analyses of Kickxellomycotina fungi.</title>
        <authorList>
            <person name="Reynolds N.K."/>
            <person name="Stajich J.E."/>
            <person name="Barry K."/>
            <person name="Grigoriev I.V."/>
            <person name="Crous P."/>
            <person name="Smith M.E."/>
        </authorList>
    </citation>
    <scope>NUCLEOTIDE SEQUENCE</scope>
    <source>
        <strain evidence="2">RSA 567</strain>
    </source>
</reference>
<dbReference type="EMBL" id="JANBQB010000031">
    <property type="protein sequence ID" value="KAJ1984092.1"/>
    <property type="molecule type" value="Genomic_DNA"/>
</dbReference>
<dbReference type="AlphaFoldDB" id="A0A9W8EFI1"/>
<comment type="caution">
    <text evidence="2">The sequence shown here is derived from an EMBL/GenBank/DDBJ whole genome shotgun (WGS) entry which is preliminary data.</text>
</comment>
<name>A0A9W8EFI1_9FUNG</name>
<feature type="compositionally biased region" description="Basic and acidic residues" evidence="1">
    <location>
        <begin position="33"/>
        <end position="42"/>
    </location>
</feature>